<dbReference type="Proteomes" id="UP000319342">
    <property type="component" value="Chromosome"/>
</dbReference>
<keyword evidence="2" id="KW-0472">Membrane</keyword>
<keyword evidence="2" id="KW-1133">Transmembrane helix</keyword>
<evidence type="ECO:0000313" key="4">
    <source>
        <dbReference type="Proteomes" id="UP000319342"/>
    </source>
</evidence>
<dbReference type="RefSeq" id="WP_145182350.1">
    <property type="nucleotide sequence ID" value="NZ_CP036290.1"/>
</dbReference>
<keyword evidence="4" id="KW-1185">Reference proteome</keyword>
<evidence type="ECO:0000313" key="3">
    <source>
        <dbReference type="EMBL" id="QDU83153.1"/>
    </source>
</evidence>
<dbReference type="EMBL" id="CP036290">
    <property type="protein sequence ID" value="QDU83153.1"/>
    <property type="molecule type" value="Genomic_DNA"/>
</dbReference>
<evidence type="ECO:0000256" key="2">
    <source>
        <dbReference type="SAM" id="Phobius"/>
    </source>
</evidence>
<feature type="transmembrane region" description="Helical" evidence="2">
    <location>
        <begin position="105"/>
        <end position="134"/>
    </location>
</feature>
<keyword evidence="2" id="KW-0812">Transmembrane</keyword>
<evidence type="ECO:0000256" key="1">
    <source>
        <dbReference type="SAM" id="MobiDB-lite"/>
    </source>
</evidence>
<proteinExistence type="predicted"/>
<name>A0A518CV95_9BACT</name>
<evidence type="ECO:0008006" key="5">
    <source>
        <dbReference type="Google" id="ProtNLM"/>
    </source>
</evidence>
<dbReference type="InterPro" id="IPR025597">
    <property type="entry name" value="DUF4345"/>
</dbReference>
<feature type="transmembrane region" description="Helical" evidence="2">
    <location>
        <begin position="48"/>
        <end position="70"/>
    </location>
</feature>
<reference evidence="3 4" key="1">
    <citation type="submission" date="2019-02" db="EMBL/GenBank/DDBJ databases">
        <title>Deep-cultivation of Planctomycetes and their phenomic and genomic characterization uncovers novel biology.</title>
        <authorList>
            <person name="Wiegand S."/>
            <person name="Jogler M."/>
            <person name="Boedeker C."/>
            <person name="Pinto D."/>
            <person name="Vollmers J."/>
            <person name="Rivas-Marin E."/>
            <person name="Kohn T."/>
            <person name="Peeters S.H."/>
            <person name="Heuer A."/>
            <person name="Rast P."/>
            <person name="Oberbeckmann S."/>
            <person name="Bunk B."/>
            <person name="Jeske O."/>
            <person name="Meyerdierks A."/>
            <person name="Storesund J.E."/>
            <person name="Kallscheuer N."/>
            <person name="Luecker S."/>
            <person name="Lage O.M."/>
            <person name="Pohl T."/>
            <person name="Merkel B.J."/>
            <person name="Hornburger P."/>
            <person name="Mueller R.-W."/>
            <person name="Bruemmer F."/>
            <person name="Labrenz M."/>
            <person name="Spormann A.M."/>
            <person name="Op den Camp H."/>
            <person name="Overmann J."/>
            <person name="Amann R."/>
            <person name="Jetten M.S.M."/>
            <person name="Mascher T."/>
            <person name="Medema M.H."/>
            <person name="Devos D.P."/>
            <person name="Kaster A.-K."/>
            <person name="Ovreas L."/>
            <person name="Rohde M."/>
            <person name="Galperin M.Y."/>
            <person name="Jogler C."/>
        </authorList>
    </citation>
    <scope>NUCLEOTIDE SEQUENCE [LARGE SCALE GENOMIC DNA]</scope>
    <source>
        <strain evidence="3 4">Pla163</strain>
    </source>
</reference>
<dbReference type="Pfam" id="PF14248">
    <property type="entry name" value="DUF4345"/>
    <property type="match status" value="1"/>
</dbReference>
<feature type="transmembrane region" description="Helical" evidence="2">
    <location>
        <begin position="154"/>
        <end position="173"/>
    </location>
</feature>
<sequence length="183" mass="18068">MSCSNLTARERLDVRPGATCAVNPSNGPDRRPGGGLGSDPMAEAAPPLPVRLLLAASGLVAIGVGAALALDPVGFQAAQGIDAKHLAVGHHASALSELRAPGGALVAIGLVALAGAFRASLASAALVAAAAVYLGYGLARLSSLVLDGRPSDELLVALGFELVLGGLCALALLGRARSTPAQR</sequence>
<dbReference type="AlphaFoldDB" id="A0A518CV95"/>
<feature type="region of interest" description="Disordered" evidence="1">
    <location>
        <begin position="17"/>
        <end position="41"/>
    </location>
</feature>
<accession>A0A518CV95</accession>
<protein>
    <recommendedName>
        <fullName evidence="5">DUF4345 domain-containing protein</fullName>
    </recommendedName>
</protein>
<gene>
    <name evidence="3" type="ORF">Pla163_02500</name>
</gene>
<organism evidence="3 4">
    <name type="scientific">Rohdeia mirabilis</name>
    <dbReference type="NCBI Taxonomy" id="2528008"/>
    <lineage>
        <taxon>Bacteria</taxon>
        <taxon>Pseudomonadati</taxon>
        <taxon>Planctomycetota</taxon>
        <taxon>Planctomycetia</taxon>
        <taxon>Planctomycetia incertae sedis</taxon>
        <taxon>Rohdeia</taxon>
    </lineage>
</organism>